<evidence type="ECO:0000256" key="2">
    <source>
        <dbReference type="ARBA" id="ARBA00022692"/>
    </source>
</evidence>
<feature type="region of interest" description="Disordered" evidence="5">
    <location>
        <begin position="1"/>
        <end position="25"/>
    </location>
</feature>
<feature type="transmembrane region" description="Helical" evidence="6">
    <location>
        <begin position="421"/>
        <end position="443"/>
    </location>
</feature>
<name>A0AA49A9A0_9BURK</name>
<feature type="transmembrane region" description="Helical" evidence="6">
    <location>
        <begin position="194"/>
        <end position="214"/>
    </location>
</feature>
<evidence type="ECO:0000256" key="6">
    <source>
        <dbReference type="SAM" id="Phobius"/>
    </source>
</evidence>
<feature type="transmembrane region" description="Helical" evidence="6">
    <location>
        <begin position="258"/>
        <end position="277"/>
    </location>
</feature>
<keyword evidence="4 6" id="KW-0472">Membrane</keyword>
<evidence type="ECO:0000256" key="5">
    <source>
        <dbReference type="SAM" id="MobiDB-lite"/>
    </source>
</evidence>
<feature type="transmembrane region" description="Helical" evidence="6">
    <location>
        <begin position="37"/>
        <end position="56"/>
    </location>
</feature>
<dbReference type="Pfam" id="PF07690">
    <property type="entry name" value="MFS_1"/>
    <property type="match status" value="1"/>
</dbReference>
<feature type="transmembrane region" description="Helical" evidence="6">
    <location>
        <begin position="130"/>
        <end position="152"/>
    </location>
</feature>
<keyword evidence="3 6" id="KW-1133">Transmembrane helix</keyword>
<dbReference type="InterPro" id="IPR036259">
    <property type="entry name" value="MFS_trans_sf"/>
</dbReference>
<evidence type="ECO:0000313" key="8">
    <source>
        <dbReference type="EMBL" id="QPI51184.1"/>
    </source>
</evidence>
<feature type="transmembrane region" description="Helical" evidence="6">
    <location>
        <begin position="388"/>
        <end position="409"/>
    </location>
</feature>
<accession>A0AA49A9A0</accession>
<feature type="transmembrane region" description="Helical" evidence="6">
    <location>
        <begin position="329"/>
        <end position="350"/>
    </location>
</feature>
<feature type="transmembrane region" description="Helical" evidence="6">
    <location>
        <begin position="357"/>
        <end position="376"/>
    </location>
</feature>
<evidence type="ECO:0000256" key="3">
    <source>
        <dbReference type="ARBA" id="ARBA00022989"/>
    </source>
</evidence>
<dbReference type="RefSeq" id="WP_206090809.1">
    <property type="nucleotide sequence ID" value="NZ_CP065053.1"/>
</dbReference>
<gene>
    <name evidence="8" type="ORF">IV454_06545</name>
</gene>
<evidence type="ECO:0000256" key="4">
    <source>
        <dbReference type="ARBA" id="ARBA00023136"/>
    </source>
</evidence>
<reference evidence="8 9" key="1">
    <citation type="submission" date="2020-11" db="EMBL/GenBank/DDBJ databases">
        <authorList>
            <person name="Sun Q."/>
        </authorList>
    </citation>
    <scope>NUCLEOTIDE SEQUENCE [LARGE SCALE GENOMIC DNA]</scope>
    <source>
        <strain evidence="8 9">P8398</strain>
    </source>
</reference>
<feature type="transmembrane region" description="Helical" evidence="6">
    <location>
        <begin position="105"/>
        <end position="124"/>
    </location>
</feature>
<evidence type="ECO:0000256" key="1">
    <source>
        <dbReference type="ARBA" id="ARBA00004141"/>
    </source>
</evidence>
<feature type="transmembrane region" description="Helical" evidence="6">
    <location>
        <begin position="514"/>
        <end position="534"/>
    </location>
</feature>
<keyword evidence="2 6" id="KW-0812">Transmembrane</keyword>
<dbReference type="PANTHER" id="PTHR23501">
    <property type="entry name" value="MAJOR FACILITATOR SUPERFAMILY"/>
    <property type="match status" value="1"/>
</dbReference>
<comment type="subcellular location">
    <subcellularLocation>
        <location evidence="1">Membrane</location>
        <topology evidence="1">Multi-pass membrane protein</topology>
    </subcellularLocation>
</comment>
<dbReference type="PROSITE" id="PS50850">
    <property type="entry name" value="MFS"/>
    <property type="match status" value="1"/>
</dbReference>
<keyword evidence="9" id="KW-1185">Reference proteome</keyword>
<feature type="transmembrane region" description="Helical" evidence="6">
    <location>
        <begin position="289"/>
        <end position="309"/>
    </location>
</feature>
<feature type="transmembrane region" description="Helical" evidence="6">
    <location>
        <begin position="164"/>
        <end position="182"/>
    </location>
</feature>
<protein>
    <submittedName>
        <fullName evidence="8">MFS transporter</fullName>
    </submittedName>
</protein>
<sequence length="558" mass="60190">MAAPPQYLKPTPAWEEHEKPSMPGSASMPWHPPHIRFAYACVALLVGITGGLGNALVSANLPAIQGTLGLTPAEAAWLPAAYIMVNVTSNLMVFKFRQQFGLRLFAEIGLSLYAFVTLLHLLVGGFEMAILVRAASGLAGATTSTLAMLYMLQAAPKKYTGKMLVLGVGIAQIATPLAWLMSPALLDMGQWHNLYLFEAGLALCSLAAVVVLKLPPGIHIKVIEPLDFVTFSLMAPAVAMIVAVLAQGFTGWWFDTPWLAYLLIGAVILMTMALFIEHHRANPLIQTRWLMMGPTIRFMIGAFLIRFLTSEQTYGAVGLLRTLGMGPDQMQPLFAVILAGTICGMVASSLTFSPKTVIPQILLSILLFGVAAWLDYGRTSLDRPHDFFVSQFLVALGAGMFMGPMIMIGIMQALKFGADHVVTFVVMLAMTQSLGGFTGAAALSTYQLHREHVHSTQVNAQLNPADPVVAQRLRLQQQIYQGVNTDPALRAAQGVAQLAQISRREANVLAFNDVFALSGVIAILFLGWSLFIAVRLARRQKREAAALLNQAPAGAPAS</sequence>
<feature type="domain" description="Major facilitator superfamily (MFS) profile" evidence="7">
    <location>
        <begin position="39"/>
        <end position="537"/>
    </location>
</feature>
<proteinExistence type="predicted"/>
<dbReference type="SUPFAM" id="SSF103473">
    <property type="entry name" value="MFS general substrate transporter"/>
    <property type="match status" value="1"/>
</dbReference>
<dbReference type="Proteomes" id="UP000662888">
    <property type="component" value="Chromosome"/>
</dbReference>
<dbReference type="EMBL" id="CP065053">
    <property type="protein sequence ID" value="QPI51184.1"/>
    <property type="molecule type" value="Genomic_DNA"/>
</dbReference>
<evidence type="ECO:0000313" key="9">
    <source>
        <dbReference type="Proteomes" id="UP000662888"/>
    </source>
</evidence>
<dbReference type="Gene3D" id="1.20.1250.20">
    <property type="entry name" value="MFS general substrate transporter like domains"/>
    <property type="match status" value="1"/>
</dbReference>
<feature type="transmembrane region" description="Helical" evidence="6">
    <location>
        <begin position="226"/>
        <end position="246"/>
    </location>
</feature>
<evidence type="ECO:0000259" key="7">
    <source>
        <dbReference type="PROSITE" id="PS50850"/>
    </source>
</evidence>
<dbReference type="InterPro" id="IPR020846">
    <property type="entry name" value="MFS_dom"/>
</dbReference>
<dbReference type="InterPro" id="IPR011701">
    <property type="entry name" value="MFS"/>
</dbReference>
<organism evidence="8 9">
    <name type="scientific">Massilia antarctica</name>
    <dbReference type="NCBI Taxonomy" id="2765360"/>
    <lineage>
        <taxon>Bacteria</taxon>
        <taxon>Pseudomonadati</taxon>
        <taxon>Pseudomonadota</taxon>
        <taxon>Betaproteobacteria</taxon>
        <taxon>Burkholderiales</taxon>
        <taxon>Oxalobacteraceae</taxon>
        <taxon>Telluria group</taxon>
        <taxon>Massilia</taxon>
    </lineage>
</organism>